<accession>L1J1A7</accession>
<dbReference type="RefSeq" id="XP_005829283.1">
    <property type="nucleotide sequence ID" value="XM_005829226.1"/>
</dbReference>
<dbReference type="OMA" id="MIVLCEE"/>
<name>L1J1A7_GUITC</name>
<evidence type="ECO:0000313" key="4">
    <source>
        <dbReference type="EMBL" id="EKX42303.1"/>
    </source>
</evidence>
<evidence type="ECO:0000313" key="6">
    <source>
        <dbReference type="Proteomes" id="UP000011087"/>
    </source>
</evidence>
<evidence type="ECO:0000259" key="3">
    <source>
        <dbReference type="PROSITE" id="PS50968"/>
    </source>
</evidence>
<proteinExistence type="predicted"/>
<reference evidence="6" key="2">
    <citation type="submission" date="2012-11" db="EMBL/GenBank/DDBJ databases">
        <authorList>
            <person name="Kuo A."/>
            <person name="Curtis B.A."/>
            <person name="Tanifuji G."/>
            <person name="Burki F."/>
            <person name="Gruber A."/>
            <person name="Irimia M."/>
            <person name="Maruyama S."/>
            <person name="Arias M.C."/>
            <person name="Ball S.G."/>
            <person name="Gile G.H."/>
            <person name="Hirakawa Y."/>
            <person name="Hopkins J.F."/>
            <person name="Rensing S.A."/>
            <person name="Schmutz J."/>
            <person name="Symeonidi A."/>
            <person name="Elias M."/>
            <person name="Eveleigh R.J."/>
            <person name="Herman E.K."/>
            <person name="Klute M.J."/>
            <person name="Nakayama T."/>
            <person name="Obornik M."/>
            <person name="Reyes-Prieto A."/>
            <person name="Armbrust E.V."/>
            <person name="Aves S.J."/>
            <person name="Beiko R.G."/>
            <person name="Coutinho P."/>
            <person name="Dacks J.B."/>
            <person name="Durnford D.G."/>
            <person name="Fast N.M."/>
            <person name="Green B.R."/>
            <person name="Grisdale C."/>
            <person name="Hempe F."/>
            <person name="Henrissat B."/>
            <person name="Hoppner M.P."/>
            <person name="Ishida K.-I."/>
            <person name="Kim E."/>
            <person name="Koreny L."/>
            <person name="Kroth P.G."/>
            <person name="Liu Y."/>
            <person name="Malik S.-B."/>
            <person name="Maier U.G."/>
            <person name="McRose D."/>
            <person name="Mock T."/>
            <person name="Neilson J.A."/>
            <person name="Onodera N.T."/>
            <person name="Poole A.M."/>
            <person name="Pritham E.J."/>
            <person name="Richards T.A."/>
            <person name="Rocap G."/>
            <person name="Roy S.W."/>
            <person name="Sarai C."/>
            <person name="Schaack S."/>
            <person name="Shirato S."/>
            <person name="Slamovits C.H."/>
            <person name="Spencer D.F."/>
            <person name="Suzuki S."/>
            <person name="Worden A.Z."/>
            <person name="Zauner S."/>
            <person name="Barry K."/>
            <person name="Bell C."/>
            <person name="Bharti A.K."/>
            <person name="Crow J.A."/>
            <person name="Grimwood J."/>
            <person name="Kramer R."/>
            <person name="Lindquist E."/>
            <person name="Lucas S."/>
            <person name="Salamov A."/>
            <person name="McFadden G.I."/>
            <person name="Lane C.E."/>
            <person name="Keeling P.J."/>
            <person name="Gray M.W."/>
            <person name="Grigoriev I.V."/>
            <person name="Archibald J.M."/>
        </authorList>
    </citation>
    <scope>NUCLEOTIDE SEQUENCE</scope>
    <source>
        <strain evidence="6">CCMP2712</strain>
    </source>
</reference>
<dbReference type="eggNOG" id="KOG0557">
    <property type="taxonomic scope" value="Eukaryota"/>
</dbReference>
<dbReference type="Gene3D" id="2.40.50.100">
    <property type="match status" value="1"/>
</dbReference>
<dbReference type="CDD" id="cd06849">
    <property type="entry name" value="lipoyl_domain"/>
    <property type="match status" value="1"/>
</dbReference>
<dbReference type="PROSITE" id="PS50968">
    <property type="entry name" value="BIOTINYL_LIPOYL"/>
    <property type="match status" value="1"/>
</dbReference>
<dbReference type="HOGENOM" id="CLU_1528046_0_0_1"/>
<feature type="region of interest" description="Disordered" evidence="2">
    <location>
        <begin position="109"/>
        <end position="143"/>
    </location>
</feature>
<organism evidence="4">
    <name type="scientific">Guillardia theta (strain CCMP2712)</name>
    <name type="common">Cryptophyte</name>
    <dbReference type="NCBI Taxonomy" id="905079"/>
    <lineage>
        <taxon>Eukaryota</taxon>
        <taxon>Cryptophyceae</taxon>
        <taxon>Pyrenomonadales</taxon>
        <taxon>Geminigeraceae</taxon>
        <taxon>Guillardia</taxon>
    </lineage>
</organism>
<dbReference type="GO" id="GO:0004742">
    <property type="term" value="F:dihydrolipoyllysine-residue acetyltransferase activity"/>
    <property type="evidence" value="ECO:0007669"/>
    <property type="project" value="TreeGrafter"/>
</dbReference>
<dbReference type="Proteomes" id="UP000011087">
    <property type="component" value="Unassembled WGS sequence"/>
</dbReference>
<dbReference type="SUPFAM" id="SSF51230">
    <property type="entry name" value="Single hybrid motif"/>
    <property type="match status" value="1"/>
</dbReference>
<sequence>MRFFSSLPPHMELAFPALSPTMKAGNIAKWMVKIGQKIAPGDHLCDVETDKATMAWEAQEEGYVAAILKEDGASDVAVGEIVMVVCESLSDVSAFENFKPSAPQAAAAQAAAPQAAAPTPKAPQPAAASKPAPAPAAASAEGTSVTLDGNLLQQLKAKKWAFSKEFGLPAAQCKYY</sequence>
<protein>
    <recommendedName>
        <fullName evidence="3">Lipoyl-binding domain-containing protein</fullName>
    </recommendedName>
</protein>
<dbReference type="AlphaFoldDB" id="L1J1A7"/>
<dbReference type="EnsemblProtists" id="EKX42303">
    <property type="protein sequence ID" value="EKX42303"/>
    <property type="gene ID" value="GUITHDRAFT_73945"/>
</dbReference>
<dbReference type="FunFam" id="2.40.50.100:FF:000010">
    <property type="entry name" value="Acetyltransferase component of pyruvate dehydrogenase complex"/>
    <property type="match status" value="1"/>
</dbReference>
<evidence type="ECO:0000313" key="5">
    <source>
        <dbReference type="EnsemblProtists" id="EKX42303"/>
    </source>
</evidence>
<dbReference type="PANTHER" id="PTHR23151">
    <property type="entry name" value="DIHYDROLIPOAMIDE ACETYL/SUCCINYL-TRANSFERASE-RELATED"/>
    <property type="match status" value="1"/>
</dbReference>
<dbReference type="PANTHER" id="PTHR23151:SF90">
    <property type="entry name" value="DIHYDROLIPOYLLYSINE-RESIDUE ACETYLTRANSFERASE COMPONENT OF PYRUVATE DEHYDROGENASE COMPLEX, MITOCHONDRIAL-RELATED"/>
    <property type="match status" value="1"/>
</dbReference>
<dbReference type="KEGG" id="gtt:GUITHDRAFT_73945"/>
<feature type="compositionally biased region" description="Low complexity" evidence="2">
    <location>
        <begin position="109"/>
        <end position="140"/>
    </location>
</feature>
<reference evidence="4 6" key="1">
    <citation type="journal article" date="2012" name="Nature">
        <title>Algal genomes reveal evolutionary mosaicism and the fate of nucleomorphs.</title>
        <authorList>
            <consortium name="DOE Joint Genome Institute"/>
            <person name="Curtis B.A."/>
            <person name="Tanifuji G."/>
            <person name="Burki F."/>
            <person name="Gruber A."/>
            <person name="Irimia M."/>
            <person name="Maruyama S."/>
            <person name="Arias M.C."/>
            <person name="Ball S.G."/>
            <person name="Gile G.H."/>
            <person name="Hirakawa Y."/>
            <person name="Hopkins J.F."/>
            <person name="Kuo A."/>
            <person name="Rensing S.A."/>
            <person name="Schmutz J."/>
            <person name="Symeonidi A."/>
            <person name="Elias M."/>
            <person name="Eveleigh R.J."/>
            <person name="Herman E.K."/>
            <person name="Klute M.J."/>
            <person name="Nakayama T."/>
            <person name="Obornik M."/>
            <person name="Reyes-Prieto A."/>
            <person name="Armbrust E.V."/>
            <person name="Aves S.J."/>
            <person name="Beiko R.G."/>
            <person name="Coutinho P."/>
            <person name="Dacks J.B."/>
            <person name="Durnford D.G."/>
            <person name="Fast N.M."/>
            <person name="Green B.R."/>
            <person name="Grisdale C.J."/>
            <person name="Hempel F."/>
            <person name="Henrissat B."/>
            <person name="Hoppner M.P."/>
            <person name="Ishida K."/>
            <person name="Kim E."/>
            <person name="Koreny L."/>
            <person name="Kroth P.G."/>
            <person name="Liu Y."/>
            <person name="Malik S.B."/>
            <person name="Maier U.G."/>
            <person name="McRose D."/>
            <person name="Mock T."/>
            <person name="Neilson J.A."/>
            <person name="Onodera N.T."/>
            <person name="Poole A.M."/>
            <person name="Pritham E.J."/>
            <person name="Richards T.A."/>
            <person name="Rocap G."/>
            <person name="Roy S.W."/>
            <person name="Sarai C."/>
            <person name="Schaack S."/>
            <person name="Shirato S."/>
            <person name="Slamovits C.H."/>
            <person name="Spencer D.F."/>
            <person name="Suzuki S."/>
            <person name="Worden A.Z."/>
            <person name="Zauner S."/>
            <person name="Barry K."/>
            <person name="Bell C."/>
            <person name="Bharti A.K."/>
            <person name="Crow J.A."/>
            <person name="Grimwood J."/>
            <person name="Kramer R."/>
            <person name="Lindquist E."/>
            <person name="Lucas S."/>
            <person name="Salamov A."/>
            <person name="McFadden G.I."/>
            <person name="Lane C.E."/>
            <person name="Keeling P.J."/>
            <person name="Gray M.W."/>
            <person name="Grigoriev I.V."/>
            <person name="Archibald J.M."/>
        </authorList>
    </citation>
    <scope>NUCLEOTIDE SEQUENCE</scope>
    <source>
        <strain evidence="4 6">CCMP2712</strain>
    </source>
</reference>
<reference evidence="5" key="3">
    <citation type="submission" date="2016-03" db="UniProtKB">
        <authorList>
            <consortium name="EnsemblProtists"/>
        </authorList>
    </citation>
    <scope>IDENTIFICATION</scope>
</reference>
<gene>
    <name evidence="4" type="ORF">GUITHDRAFT_73945</name>
</gene>
<dbReference type="Pfam" id="PF00364">
    <property type="entry name" value="Biotin_lipoyl"/>
    <property type="match status" value="1"/>
</dbReference>
<dbReference type="InterPro" id="IPR000089">
    <property type="entry name" value="Biotin_lipoyl"/>
</dbReference>
<dbReference type="GO" id="GO:0006086">
    <property type="term" value="P:pyruvate decarboxylation to acetyl-CoA"/>
    <property type="evidence" value="ECO:0007669"/>
    <property type="project" value="InterPro"/>
</dbReference>
<dbReference type="InterPro" id="IPR011053">
    <property type="entry name" value="Single_hybrid_motif"/>
</dbReference>
<keyword evidence="1" id="KW-0450">Lipoyl</keyword>
<evidence type="ECO:0000256" key="2">
    <source>
        <dbReference type="SAM" id="MobiDB-lite"/>
    </source>
</evidence>
<evidence type="ECO:0000256" key="1">
    <source>
        <dbReference type="ARBA" id="ARBA00022823"/>
    </source>
</evidence>
<dbReference type="EMBL" id="JH993017">
    <property type="protein sequence ID" value="EKX42303.1"/>
    <property type="molecule type" value="Genomic_DNA"/>
</dbReference>
<keyword evidence="6" id="KW-1185">Reference proteome</keyword>
<feature type="domain" description="Lipoyl-binding" evidence="3">
    <location>
        <begin position="10"/>
        <end position="87"/>
    </location>
</feature>
<dbReference type="InterPro" id="IPR045257">
    <property type="entry name" value="E2/Pdx1"/>
</dbReference>
<dbReference type="OrthoDB" id="537444at2759"/>
<dbReference type="GO" id="GO:0045254">
    <property type="term" value="C:pyruvate dehydrogenase complex"/>
    <property type="evidence" value="ECO:0007669"/>
    <property type="project" value="InterPro"/>
</dbReference>
<dbReference type="GeneID" id="17298986"/>
<dbReference type="STRING" id="905079.L1J1A7"/>
<dbReference type="PaxDb" id="55529-EKX42303"/>